<keyword evidence="2" id="KW-0934">Plastid</keyword>
<dbReference type="EMBL" id="KY124271">
    <property type="protein sequence ID" value="AQX44581.1"/>
    <property type="molecule type" value="Genomic_DNA"/>
</dbReference>
<evidence type="ECO:0000313" key="2">
    <source>
        <dbReference type="EMBL" id="APP87814.1"/>
    </source>
</evidence>
<evidence type="ECO:0000313" key="3">
    <source>
        <dbReference type="EMBL" id="AQX44581.1"/>
    </source>
</evidence>
<evidence type="ECO:0000313" key="5">
    <source>
        <dbReference type="Proteomes" id="UP000503178"/>
    </source>
</evidence>
<feature type="transmembrane region" description="Helical" evidence="1">
    <location>
        <begin position="7"/>
        <end position="24"/>
    </location>
</feature>
<dbReference type="Proteomes" id="UP000503178">
    <property type="component" value="Chromatophore Pltd"/>
</dbReference>
<proteinExistence type="predicted"/>
<evidence type="ECO:0000313" key="4">
    <source>
        <dbReference type="EMBL" id="BBL86660.1"/>
    </source>
</evidence>
<reference evidence="4 5" key="2">
    <citation type="submission" date="2019-06" db="EMBL/GenBank/DDBJ databases">
        <title>A hidden player of endosymbiotic evolution: DNA virus triggered massive gene transfer.</title>
        <authorList>
            <person name="Matsuo M."/>
            <person name="Katahata A."/>
            <person name="Tachikawa M."/>
            <person name="Minakuchi Y."/>
            <person name="Noguchi H."/>
            <person name="Toyoda A."/>
            <person name="Fujiyama A."/>
            <person name="Suzuki Y."/>
            <person name="Satoh S."/>
            <person name="Nakayama T."/>
            <person name="Kamikawa R."/>
            <person name="Nomura M."/>
            <person name="Inagaki Y."/>
            <person name="Ishida K."/>
            <person name="Obokata J."/>
        </authorList>
    </citation>
    <scope>NUCLEOTIDE SEQUENCE [LARGE SCALE GENOMIC DNA]</scope>
    <source>
        <strain evidence="4 5">MYN1</strain>
    </source>
</reference>
<name>A0A1L5YAT5_9EUKA</name>
<accession>A0A1L5YAT5</accession>
<dbReference type="AlphaFoldDB" id="A0A1L5YAT5"/>
<keyword evidence="1" id="KW-0812">Transmembrane</keyword>
<feature type="transmembrane region" description="Helical" evidence="1">
    <location>
        <begin position="36"/>
        <end position="55"/>
    </location>
</feature>
<geneLocation type="plastid" evidence="2"/>
<protein>
    <submittedName>
        <fullName evidence="2">Uncharacterized protein</fullName>
    </submittedName>
</protein>
<reference evidence="2" key="1">
    <citation type="journal article" date="2017" name="Protist">
        <title>Diversity of the Photosynthetic Paulinella Species, with the Description of Paulinella micropora sp. nov. and the Chromatophore Genome Sequence for strain KR01.</title>
        <authorList>
            <person name="Lhee D."/>
            <person name="Yang E.C."/>
            <person name="Kim J.I."/>
            <person name="Nakayama T."/>
            <person name="Zuccarello G."/>
            <person name="Andersen R.A."/>
            <person name="Yoon H.S."/>
        </authorList>
    </citation>
    <scope>NUCLEOTIDE SEQUENCE</scope>
    <source>
        <strain evidence="3">FK01</strain>
        <strain evidence="2">KR01</strain>
    </source>
</reference>
<dbReference type="EMBL" id="LC490351">
    <property type="protein sequence ID" value="BBL86660.1"/>
    <property type="molecule type" value="Genomic_DNA"/>
</dbReference>
<dbReference type="EMBL" id="KX897545">
    <property type="protein sequence ID" value="APP87814.1"/>
    <property type="molecule type" value="Genomic_DNA"/>
</dbReference>
<gene>
    <name evidence="4" type="primary">MYN1_Chr_835</name>
    <name evidence="2" type="ORF">PCKR_006</name>
    <name evidence="3" type="ORF">PFK_006</name>
    <name evidence="4" type="ORF">PMYN1_Chma855</name>
</gene>
<sequence length="108" mass="12170">MTRGTSLVTGLIVFLLGGLGYLGFRSIGFEHFSAGIASQAILVLVVLIWIASYLLRAMTGQMTFMEQRRRYRASYAGFTGDILQKRFEMMGPLEQEDLLKEVRQAFPD</sequence>
<evidence type="ECO:0000256" key="1">
    <source>
        <dbReference type="SAM" id="Phobius"/>
    </source>
</evidence>
<keyword evidence="1" id="KW-0472">Membrane</keyword>
<dbReference type="Pfam" id="PF11460">
    <property type="entry name" value="DUF3007"/>
    <property type="match status" value="1"/>
</dbReference>
<organism evidence="2">
    <name type="scientific">Paulinella micropora</name>
    <dbReference type="NCBI Taxonomy" id="1928728"/>
    <lineage>
        <taxon>Eukaryota</taxon>
        <taxon>Sar</taxon>
        <taxon>Rhizaria</taxon>
        <taxon>Cercozoa</taxon>
        <taxon>Imbricatea</taxon>
        <taxon>Silicofilosea</taxon>
        <taxon>Euglyphida</taxon>
        <taxon>Paulinellidae</taxon>
        <taxon>Paulinella</taxon>
    </lineage>
</organism>
<dbReference type="InterPro" id="IPR021562">
    <property type="entry name" value="DUF3007"/>
</dbReference>
<keyword evidence="1" id="KW-1133">Transmembrane helix</keyword>
<keyword evidence="5" id="KW-1185">Reference proteome</keyword>